<evidence type="ECO:0000256" key="4">
    <source>
        <dbReference type="ARBA" id="ARBA00023110"/>
    </source>
</evidence>
<comment type="similarity">
    <text evidence="2 7">Belongs to the FKBP-type PPIase family.</text>
</comment>
<keyword evidence="5 6" id="KW-0413">Isomerase</keyword>
<dbReference type="RefSeq" id="WP_154279150.1">
    <property type="nucleotide sequence ID" value="NZ_JBHUJQ010000001.1"/>
</dbReference>
<dbReference type="AlphaFoldDB" id="A0A7K0FTS1"/>
<proteinExistence type="inferred from homology"/>
<evidence type="ECO:0000313" key="9">
    <source>
        <dbReference type="EMBL" id="MRX74985.1"/>
    </source>
</evidence>
<comment type="catalytic activity">
    <reaction evidence="1 6 7">
        <text>[protein]-peptidylproline (omega=180) = [protein]-peptidylproline (omega=0)</text>
        <dbReference type="Rhea" id="RHEA:16237"/>
        <dbReference type="Rhea" id="RHEA-COMP:10747"/>
        <dbReference type="Rhea" id="RHEA-COMP:10748"/>
        <dbReference type="ChEBI" id="CHEBI:83833"/>
        <dbReference type="ChEBI" id="CHEBI:83834"/>
        <dbReference type="EC" id="5.2.1.8"/>
    </reaction>
</comment>
<evidence type="ECO:0000256" key="5">
    <source>
        <dbReference type="ARBA" id="ARBA00023235"/>
    </source>
</evidence>
<protein>
    <recommendedName>
        <fullName evidence="7">Peptidyl-prolyl cis-trans isomerase</fullName>
        <ecNumber evidence="7">5.2.1.8</ecNumber>
    </recommendedName>
</protein>
<dbReference type="PANTHER" id="PTHR43811">
    <property type="entry name" value="FKBP-TYPE PEPTIDYL-PROLYL CIS-TRANS ISOMERASE FKPA"/>
    <property type="match status" value="1"/>
</dbReference>
<evidence type="ECO:0000256" key="6">
    <source>
        <dbReference type="PROSITE-ProRule" id="PRU00277"/>
    </source>
</evidence>
<dbReference type="Pfam" id="PF00254">
    <property type="entry name" value="FKBP_C"/>
    <property type="match status" value="1"/>
</dbReference>
<evidence type="ECO:0000256" key="2">
    <source>
        <dbReference type="ARBA" id="ARBA00006577"/>
    </source>
</evidence>
<evidence type="ECO:0000256" key="7">
    <source>
        <dbReference type="RuleBase" id="RU003915"/>
    </source>
</evidence>
<organism evidence="9 10">
    <name type="scientific">Pedobacter petrophilus</name>
    <dbReference type="NCBI Taxonomy" id="1908241"/>
    <lineage>
        <taxon>Bacteria</taxon>
        <taxon>Pseudomonadati</taxon>
        <taxon>Bacteroidota</taxon>
        <taxon>Sphingobacteriia</taxon>
        <taxon>Sphingobacteriales</taxon>
        <taxon>Sphingobacteriaceae</taxon>
        <taxon>Pedobacter</taxon>
    </lineage>
</organism>
<comment type="caution">
    <text evidence="9">The sequence shown here is derived from an EMBL/GenBank/DDBJ whole genome shotgun (WGS) entry which is preliminary data.</text>
</comment>
<dbReference type="Gene3D" id="3.10.50.40">
    <property type="match status" value="1"/>
</dbReference>
<dbReference type="InterPro" id="IPR036944">
    <property type="entry name" value="PPIase_FKBP_N_sf"/>
</dbReference>
<dbReference type="PROSITE" id="PS50059">
    <property type="entry name" value="FKBP_PPIASE"/>
    <property type="match status" value="1"/>
</dbReference>
<dbReference type="InterPro" id="IPR046357">
    <property type="entry name" value="PPIase_dom_sf"/>
</dbReference>
<dbReference type="GO" id="GO:0003755">
    <property type="term" value="F:peptidyl-prolyl cis-trans isomerase activity"/>
    <property type="evidence" value="ECO:0007669"/>
    <property type="project" value="UniProtKB-UniRule"/>
</dbReference>
<dbReference type="Proteomes" id="UP000487757">
    <property type="component" value="Unassembled WGS sequence"/>
</dbReference>
<dbReference type="Gene3D" id="1.10.287.460">
    <property type="entry name" value="Peptidyl-prolyl cis-trans isomerase, FKBP-type, N-terminal domain"/>
    <property type="match status" value="1"/>
</dbReference>
<dbReference type="EMBL" id="WKKH01000003">
    <property type="protein sequence ID" value="MRX74985.1"/>
    <property type="molecule type" value="Genomic_DNA"/>
</dbReference>
<name>A0A7K0FTS1_9SPHI</name>
<accession>A0A7K0FTS1</accession>
<dbReference type="OrthoDB" id="9814548at2"/>
<dbReference type="InterPro" id="IPR000774">
    <property type="entry name" value="PPIase_FKBP_N"/>
</dbReference>
<dbReference type="GO" id="GO:0006457">
    <property type="term" value="P:protein folding"/>
    <property type="evidence" value="ECO:0007669"/>
    <property type="project" value="InterPro"/>
</dbReference>
<dbReference type="PANTHER" id="PTHR43811:SF19">
    <property type="entry name" value="39 KDA FK506-BINDING NUCLEAR PROTEIN"/>
    <property type="match status" value="1"/>
</dbReference>
<evidence type="ECO:0000313" key="10">
    <source>
        <dbReference type="Proteomes" id="UP000487757"/>
    </source>
</evidence>
<dbReference type="SUPFAM" id="SSF54534">
    <property type="entry name" value="FKBP-like"/>
    <property type="match status" value="1"/>
</dbReference>
<dbReference type="FunFam" id="3.10.50.40:FF:000045">
    <property type="entry name" value="Peptidyl-prolyl cis-trans isomerase"/>
    <property type="match status" value="1"/>
</dbReference>
<gene>
    <name evidence="9" type="ORF">GJU39_02695</name>
</gene>
<keyword evidence="4 6" id="KW-0697">Rotamase</keyword>
<keyword evidence="10" id="KW-1185">Reference proteome</keyword>
<reference evidence="9 10" key="1">
    <citation type="submission" date="2019-11" db="EMBL/GenBank/DDBJ databases">
        <title>Pedobacter petrophilus genome.</title>
        <authorList>
            <person name="Feldbauer M.J."/>
            <person name="Newman J.D."/>
        </authorList>
    </citation>
    <scope>NUCLEOTIDE SEQUENCE [LARGE SCALE GENOMIC DNA]</scope>
    <source>
        <strain evidence="9 10">LMG 29686</strain>
    </source>
</reference>
<dbReference type="EC" id="5.2.1.8" evidence="7"/>
<feature type="domain" description="PPIase FKBP-type" evidence="8">
    <location>
        <begin position="170"/>
        <end position="256"/>
    </location>
</feature>
<dbReference type="InterPro" id="IPR001179">
    <property type="entry name" value="PPIase_FKBP_dom"/>
</dbReference>
<evidence type="ECO:0000256" key="3">
    <source>
        <dbReference type="ARBA" id="ARBA00022729"/>
    </source>
</evidence>
<keyword evidence="3" id="KW-0732">Signal</keyword>
<dbReference type="Pfam" id="PF01346">
    <property type="entry name" value="FKBP_N"/>
    <property type="match status" value="1"/>
</dbReference>
<evidence type="ECO:0000256" key="1">
    <source>
        <dbReference type="ARBA" id="ARBA00000971"/>
    </source>
</evidence>
<sequence>MKTILLAACLSTVTIASYAQKKPVAKKPATKKTITTTTTRTTTVVSGLRSPLDSTSYAFGTSIGAGLKSTGLTTLNYEVLLKGLKDSFTSGKALLTQSQAQETINAAMSKAAAVKNKTEAAANKIKYGPIMKEGQDFLDENKKRAGVQTTASGLQYEVLTAGTGVKPIATDSVLVHYKGTLLNGKQFDSSYDRGEPISFPLNRVIPGWTEGVQLMPAGSKYKFFIPYQLAYGERGAGADIPPYSTLIFEVELLKVNGK</sequence>
<evidence type="ECO:0000259" key="8">
    <source>
        <dbReference type="PROSITE" id="PS50059"/>
    </source>
</evidence>